<dbReference type="AlphaFoldDB" id="A0A9W6J4V6"/>
<sequence>MKVKETLLQTLRRHAGLEARIDVSGGDSALINFIVFWLRQLDEAVLFTFALIPRTRRTFPSGDESKGFAIAQQAENFR</sequence>
<dbReference type="EMBL" id="BSFI01000023">
    <property type="protein sequence ID" value="GLK69783.1"/>
    <property type="molecule type" value="Genomic_DNA"/>
</dbReference>
<gene>
    <name evidence="1" type="ORF">GCM10008179_34210</name>
</gene>
<evidence type="ECO:0000313" key="2">
    <source>
        <dbReference type="Proteomes" id="UP001143372"/>
    </source>
</evidence>
<reference evidence="1" key="1">
    <citation type="journal article" date="2014" name="Int. J. Syst. Evol. Microbiol.">
        <title>Complete genome sequence of Corynebacterium casei LMG S-19264T (=DSM 44701T), isolated from a smear-ripened cheese.</title>
        <authorList>
            <consortium name="US DOE Joint Genome Institute (JGI-PGF)"/>
            <person name="Walter F."/>
            <person name="Albersmeier A."/>
            <person name="Kalinowski J."/>
            <person name="Ruckert C."/>
        </authorList>
    </citation>
    <scope>NUCLEOTIDE SEQUENCE</scope>
    <source>
        <strain evidence="1">VKM B-2347</strain>
    </source>
</reference>
<protein>
    <submittedName>
        <fullName evidence="1">Uncharacterized protein</fullName>
    </submittedName>
</protein>
<organism evidence="1 2">
    <name type="scientific">Hansschlegelia plantiphila</name>
    <dbReference type="NCBI Taxonomy" id="374655"/>
    <lineage>
        <taxon>Bacteria</taxon>
        <taxon>Pseudomonadati</taxon>
        <taxon>Pseudomonadota</taxon>
        <taxon>Alphaproteobacteria</taxon>
        <taxon>Hyphomicrobiales</taxon>
        <taxon>Methylopilaceae</taxon>
        <taxon>Hansschlegelia</taxon>
    </lineage>
</organism>
<proteinExistence type="predicted"/>
<dbReference type="Proteomes" id="UP001143372">
    <property type="component" value="Unassembled WGS sequence"/>
</dbReference>
<evidence type="ECO:0000313" key="1">
    <source>
        <dbReference type="EMBL" id="GLK69783.1"/>
    </source>
</evidence>
<accession>A0A9W6J4V6</accession>
<name>A0A9W6J4V6_9HYPH</name>
<keyword evidence="2" id="KW-1185">Reference proteome</keyword>
<reference evidence="1" key="2">
    <citation type="submission" date="2023-01" db="EMBL/GenBank/DDBJ databases">
        <authorList>
            <person name="Sun Q."/>
            <person name="Evtushenko L."/>
        </authorList>
    </citation>
    <scope>NUCLEOTIDE SEQUENCE</scope>
    <source>
        <strain evidence="1">VKM B-2347</strain>
    </source>
</reference>
<comment type="caution">
    <text evidence="1">The sequence shown here is derived from an EMBL/GenBank/DDBJ whole genome shotgun (WGS) entry which is preliminary data.</text>
</comment>